<name>A0AAJ0GNG5_9PEZI</name>
<keyword evidence="2" id="KW-0732">Signal</keyword>
<feature type="chain" id="PRO_5042527538" description="Siderophore biosynthesis" evidence="2">
    <location>
        <begin position="25"/>
        <end position="252"/>
    </location>
</feature>
<evidence type="ECO:0000256" key="2">
    <source>
        <dbReference type="SAM" id="SignalP"/>
    </source>
</evidence>
<reference evidence="3" key="2">
    <citation type="submission" date="2023-06" db="EMBL/GenBank/DDBJ databases">
        <authorList>
            <consortium name="Lawrence Berkeley National Laboratory"/>
            <person name="Mondo S.J."/>
            <person name="Hensen N."/>
            <person name="Bonometti L."/>
            <person name="Westerberg I."/>
            <person name="Brannstrom I.O."/>
            <person name="Guillou S."/>
            <person name="Cros-Aarteil S."/>
            <person name="Calhoun S."/>
            <person name="Haridas S."/>
            <person name="Kuo A."/>
            <person name="Pangilinan J."/>
            <person name="Riley R."/>
            <person name="Labutti K."/>
            <person name="Andreopoulos B."/>
            <person name="Lipzen A."/>
            <person name="Chen C."/>
            <person name="Yanf M."/>
            <person name="Daum C."/>
            <person name="Ng V."/>
            <person name="Clum A."/>
            <person name="Steindorff A."/>
            <person name="Ohm R."/>
            <person name="Martin F."/>
            <person name="Silar P."/>
            <person name="Natvig D."/>
            <person name="Lalanne C."/>
            <person name="Gautier V."/>
            <person name="Ament-Velasquez S.L."/>
            <person name="Kruys A."/>
            <person name="Hutchinson M.I."/>
            <person name="Powell A.J."/>
            <person name="Barry K."/>
            <person name="Miller A.N."/>
            <person name="Grigoriev I.V."/>
            <person name="Debuchy R."/>
            <person name="Gladieux P."/>
            <person name="Thoren M.H."/>
            <person name="Johannesson H."/>
        </authorList>
    </citation>
    <scope>NUCLEOTIDE SEQUENCE</scope>
    <source>
        <strain evidence="3">CBS 333.67</strain>
    </source>
</reference>
<feature type="signal peptide" evidence="2">
    <location>
        <begin position="1"/>
        <end position="24"/>
    </location>
</feature>
<comment type="caution">
    <text evidence="3">The sequence shown here is derived from an EMBL/GenBank/DDBJ whole genome shotgun (WGS) entry which is preliminary data.</text>
</comment>
<feature type="compositionally biased region" description="Low complexity" evidence="1">
    <location>
        <begin position="119"/>
        <end position="148"/>
    </location>
</feature>
<evidence type="ECO:0008006" key="5">
    <source>
        <dbReference type="Google" id="ProtNLM"/>
    </source>
</evidence>
<evidence type="ECO:0000313" key="4">
    <source>
        <dbReference type="Proteomes" id="UP001273166"/>
    </source>
</evidence>
<evidence type="ECO:0000313" key="3">
    <source>
        <dbReference type="EMBL" id="KAK3303174.1"/>
    </source>
</evidence>
<dbReference type="Proteomes" id="UP001273166">
    <property type="component" value="Unassembled WGS sequence"/>
</dbReference>
<organism evidence="3 4">
    <name type="scientific">Chaetomium strumarium</name>
    <dbReference type="NCBI Taxonomy" id="1170767"/>
    <lineage>
        <taxon>Eukaryota</taxon>
        <taxon>Fungi</taxon>
        <taxon>Dikarya</taxon>
        <taxon>Ascomycota</taxon>
        <taxon>Pezizomycotina</taxon>
        <taxon>Sordariomycetes</taxon>
        <taxon>Sordariomycetidae</taxon>
        <taxon>Sordariales</taxon>
        <taxon>Chaetomiaceae</taxon>
        <taxon>Chaetomium</taxon>
    </lineage>
</organism>
<dbReference type="EMBL" id="JAUDZG010000006">
    <property type="protein sequence ID" value="KAK3303174.1"/>
    <property type="molecule type" value="Genomic_DNA"/>
</dbReference>
<gene>
    <name evidence="3" type="ORF">B0T15DRAFT_265593</name>
</gene>
<feature type="compositionally biased region" description="Low complexity" evidence="1">
    <location>
        <begin position="168"/>
        <end position="184"/>
    </location>
</feature>
<protein>
    <recommendedName>
        <fullName evidence="5">Siderophore biosynthesis</fullName>
    </recommendedName>
</protein>
<feature type="compositionally biased region" description="Polar residues" evidence="1">
    <location>
        <begin position="154"/>
        <end position="167"/>
    </location>
</feature>
<reference evidence="3" key="1">
    <citation type="journal article" date="2023" name="Mol. Phylogenet. Evol.">
        <title>Genome-scale phylogeny and comparative genomics of the fungal order Sordariales.</title>
        <authorList>
            <person name="Hensen N."/>
            <person name="Bonometti L."/>
            <person name="Westerberg I."/>
            <person name="Brannstrom I.O."/>
            <person name="Guillou S."/>
            <person name="Cros-Aarteil S."/>
            <person name="Calhoun S."/>
            <person name="Haridas S."/>
            <person name="Kuo A."/>
            <person name="Mondo S."/>
            <person name="Pangilinan J."/>
            <person name="Riley R."/>
            <person name="LaButti K."/>
            <person name="Andreopoulos B."/>
            <person name="Lipzen A."/>
            <person name="Chen C."/>
            <person name="Yan M."/>
            <person name="Daum C."/>
            <person name="Ng V."/>
            <person name="Clum A."/>
            <person name="Steindorff A."/>
            <person name="Ohm R.A."/>
            <person name="Martin F."/>
            <person name="Silar P."/>
            <person name="Natvig D.O."/>
            <person name="Lalanne C."/>
            <person name="Gautier V."/>
            <person name="Ament-Velasquez S.L."/>
            <person name="Kruys A."/>
            <person name="Hutchinson M.I."/>
            <person name="Powell A.J."/>
            <person name="Barry K."/>
            <person name="Miller A.N."/>
            <person name="Grigoriev I.V."/>
            <person name="Debuchy R."/>
            <person name="Gladieux P."/>
            <person name="Hiltunen Thoren M."/>
            <person name="Johannesson H."/>
        </authorList>
    </citation>
    <scope>NUCLEOTIDE SEQUENCE</scope>
    <source>
        <strain evidence="3">CBS 333.67</strain>
    </source>
</reference>
<dbReference type="AlphaFoldDB" id="A0AAJ0GNG5"/>
<sequence>MARAVPSLLTAVGGLLLLAATATAKTDLGGCTSTKLSLPTPGVIWYDPETGEICEILDCGGGRAPPKTTVPGCPLYKGTETVTPSFWAGFTASVGATASASATTETDKGKETGTGTGTGTVKATTSTKAAAESGTTTSASEAVETAKSQGTGKGTETSSASGPVNTTAGAPESSGSSSASPAKGGDNGAVTLTMEVTSVATAAGGATTVASSGSGGAASPALQTGAATAPTAVGKGVLGLVAGVAAAGLVLA</sequence>
<proteinExistence type="predicted"/>
<accession>A0AAJ0GNG5</accession>
<dbReference type="GeneID" id="87882229"/>
<feature type="region of interest" description="Disordered" evidence="1">
    <location>
        <begin position="99"/>
        <end position="189"/>
    </location>
</feature>
<evidence type="ECO:0000256" key="1">
    <source>
        <dbReference type="SAM" id="MobiDB-lite"/>
    </source>
</evidence>
<keyword evidence="4" id="KW-1185">Reference proteome</keyword>
<dbReference type="RefSeq" id="XP_062718954.1">
    <property type="nucleotide sequence ID" value="XM_062863400.1"/>
</dbReference>